<dbReference type="EnsemblPlants" id="AET1Gv20855700.7">
    <property type="protein sequence ID" value="AET1Gv20855700.7"/>
    <property type="gene ID" value="AET1Gv20855700"/>
</dbReference>
<evidence type="ECO:0000313" key="7">
    <source>
        <dbReference type="Proteomes" id="UP000015105"/>
    </source>
</evidence>
<dbReference type="PANTHER" id="PTHR48102:SF8">
    <property type="entry name" value="OS05G0533900 PROTEIN"/>
    <property type="match status" value="1"/>
</dbReference>
<dbReference type="GO" id="GO:0005524">
    <property type="term" value="F:ATP binding"/>
    <property type="evidence" value="ECO:0007669"/>
    <property type="project" value="UniProtKB-KW"/>
</dbReference>
<dbReference type="Pfam" id="PF07724">
    <property type="entry name" value="AAA_2"/>
    <property type="match status" value="1"/>
</dbReference>
<feature type="domain" description="AAA+ ATPase" evidence="4">
    <location>
        <begin position="100"/>
        <end position="238"/>
    </location>
</feature>
<keyword evidence="7" id="KW-1185">Reference proteome</keyword>
<evidence type="ECO:0000256" key="2">
    <source>
        <dbReference type="ARBA" id="ARBA00022840"/>
    </source>
</evidence>
<feature type="domain" description="Clp ATPase C-terminal" evidence="5">
    <location>
        <begin position="292"/>
        <end position="385"/>
    </location>
</feature>
<dbReference type="GO" id="GO:0016887">
    <property type="term" value="F:ATP hydrolysis activity"/>
    <property type="evidence" value="ECO:0007669"/>
    <property type="project" value="InterPro"/>
</dbReference>
<evidence type="ECO:0000259" key="4">
    <source>
        <dbReference type="SMART" id="SM00382"/>
    </source>
</evidence>
<dbReference type="Gene3D" id="1.10.8.60">
    <property type="match status" value="1"/>
</dbReference>
<reference evidence="6" key="3">
    <citation type="journal article" date="2017" name="Nature">
        <title>Genome sequence of the progenitor of the wheat D genome Aegilops tauschii.</title>
        <authorList>
            <person name="Luo M.C."/>
            <person name="Gu Y.Q."/>
            <person name="Puiu D."/>
            <person name="Wang H."/>
            <person name="Twardziok S.O."/>
            <person name="Deal K.R."/>
            <person name="Huo N."/>
            <person name="Zhu T."/>
            <person name="Wang L."/>
            <person name="Wang Y."/>
            <person name="McGuire P.E."/>
            <person name="Liu S."/>
            <person name="Long H."/>
            <person name="Ramasamy R.K."/>
            <person name="Rodriguez J.C."/>
            <person name="Van S.L."/>
            <person name="Yuan L."/>
            <person name="Wang Z."/>
            <person name="Xia Z."/>
            <person name="Xiao L."/>
            <person name="Anderson O.D."/>
            <person name="Ouyang S."/>
            <person name="Liang Y."/>
            <person name="Zimin A.V."/>
            <person name="Pertea G."/>
            <person name="Qi P."/>
            <person name="Bennetzen J.L."/>
            <person name="Dai X."/>
            <person name="Dawson M.W."/>
            <person name="Muller H.G."/>
            <person name="Kugler K."/>
            <person name="Rivarola-Duarte L."/>
            <person name="Spannagl M."/>
            <person name="Mayer K.F.X."/>
            <person name="Lu F.H."/>
            <person name="Bevan M.W."/>
            <person name="Leroy P."/>
            <person name="Li P."/>
            <person name="You F.M."/>
            <person name="Sun Q."/>
            <person name="Liu Z."/>
            <person name="Lyons E."/>
            <person name="Wicker T."/>
            <person name="Salzberg S.L."/>
            <person name="Devos K.M."/>
            <person name="Dvorak J."/>
        </authorList>
    </citation>
    <scope>NUCLEOTIDE SEQUENCE [LARGE SCALE GENOMIC DNA]</scope>
    <source>
        <strain evidence="6">cv. AL8/78</strain>
    </source>
</reference>
<reference evidence="7" key="2">
    <citation type="journal article" date="2017" name="Nat. Plants">
        <title>The Aegilops tauschii genome reveals multiple impacts of transposons.</title>
        <authorList>
            <person name="Zhao G."/>
            <person name="Zou C."/>
            <person name="Li K."/>
            <person name="Wang K."/>
            <person name="Li T."/>
            <person name="Gao L."/>
            <person name="Zhang X."/>
            <person name="Wang H."/>
            <person name="Yang Z."/>
            <person name="Liu X."/>
            <person name="Jiang W."/>
            <person name="Mao L."/>
            <person name="Kong X."/>
            <person name="Jiao Y."/>
            <person name="Jia J."/>
        </authorList>
    </citation>
    <scope>NUCLEOTIDE SEQUENCE [LARGE SCALE GENOMIC DNA]</scope>
    <source>
        <strain evidence="7">cv. AL8/78</strain>
    </source>
</reference>
<evidence type="ECO:0008006" key="8">
    <source>
        <dbReference type="Google" id="ProtNLM"/>
    </source>
</evidence>
<dbReference type="Gramene" id="AET1Gv20855700.7">
    <property type="protein sequence ID" value="AET1Gv20855700.7"/>
    <property type="gene ID" value="AET1Gv20855700"/>
</dbReference>
<dbReference type="Proteomes" id="UP000015105">
    <property type="component" value="Chromosome 1D"/>
</dbReference>
<dbReference type="GO" id="GO:0005759">
    <property type="term" value="C:mitochondrial matrix"/>
    <property type="evidence" value="ECO:0007669"/>
    <property type="project" value="TreeGrafter"/>
</dbReference>
<dbReference type="InterPro" id="IPR027417">
    <property type="entry name" value="P-loop_NTPase"/>
</dbReference>
<reference evidence="7" key="1">
    <citation type="journal article" date="2014" name="Science">
        <title>Ancient hybridizations among the ancestral genomes of bread wheat.</title>
        <authorList>
            <consortium name="International Wheat Genome Sequencing Consortium,"/>
            <person name="Marcussen T."/>
            <person name="Sandve S.R."/>
            <person name="Heier L."/>
            <person name="Spannagl M."/>
            <person name="Pfeifer M."/>
            <person name="Jakobsen K.S."/>
            <person name="Wulff B.B."/>
            <person name="Steuernagel B."/>
            <person name="Mayer K.F."/>
            <person name="Olsen O.A."/>
        </authorList>
    </citation>
    <scope>NUCLEOTIDE SEQUENCE [LARGE SCALE GENOMIC DNA]</scope>
    <source>
        <strain evidence="7">cv. AL8/78</strain>
    </source>
</reference>
<dbReference type="InterPro" id="IPR003593">
    <property type="entry name" value="AAA+_ATPase"/>
</dbReference>
<dbReference type="FunFam" id="1.10.8.60:FF:000002">
    <property type="entry name" value="ATP-dependent Clp protease ATP-binding subunit ClpX"/>
    <property type="match status" value="1"/>
</dbReference>
<feature type="compositionally biased region" description="Low complexity" evidence="3">
    <location>
        <begin position="1"/>
        <end position="21"/>
    </location>
</feature>
<name>A0A452ZNB7_AEGTS</name>
<dbReference type="GO" id="GO:0051603">
    <property type="term" value="P:proteolysis involved in protein catabolic process"/>
    <property type="evidence" value="ECO:0007669"/>
    <property type="project" value="TreeGrafter"/>
</dbReference>
<reference evidence="6" key="5">
    <citation type="journal article" date="2021" name="G3 (Bethesda)">
        <title>Aegilops tauschii genome assembly Aet v5.0 features greater sequence contiguity and improved annotation.</title>
        <authorList>
            <person name="Wang L."/>
            <person name="Zhu T."/>
            <person name="Rodriguez J.C."/>
            <person name="Deal K.R."/>
            <person name="Dubcovsky J."/>
            <person name="McGuire P.E."/>
            <person name="Lux T."/>
            <person name="Spannagl M."/>
            <person name="Mayer K.F.X."/>
            <person name="Baldrich P."/>
            <person name="Meyers B.C."/>
            <person name="Huo N."/>
            <person name="Gu Y.Q."/>
            <person name="Zhou H."/>
            <person name="Devos K.M."/>
            <person name="Bennetzen J.L."/>
            <person name="Unver T."/>
            <person name="Budak H."/>
            <person name="Gulick P.J."/>
            <person name="Galiba G."/>
            <person name="Kalapos B."/>
            <person name="Nelson D.R."/>
            <person name="Li P."/>
            <person name="You F.M."/>
            <person name="Luo M.C."/>
            <person name="Dvorak J."/>
        </authorList>
    </citation>
    <scope>NUCLEOTIDE SEQUENCE [LARGE SCALE GENOMIC DNA]</scope>
    <source>
        <strain evidence="6">cv. AL8/78</strain>
    </source>
</reference>
<dbReference type="InterPro" id="IPR019489">
    <property type="entry name" value="Clp_ATPase_C"/>
</dbReference>
<evidence type="ECO:0000313" key="6">
    <source>
        <dbReference type="EnsemblPlants" id="AET1Gv20855700.7"/>
    </source>
</evidence>
<sequence>TRACAAAAARASPVASRAPSCYSAAQSKPPPPRFPTPKEIRRGLDQYVVGQDKAKKVLCVAVHNHYKRIYSEPSTKRLDSSHPATDSSQTSAADDDTELEKSNILLLGPTGSGKTLLAKTLARFANVPFVIADATAITQAGYSGEDVESIVYKLLVAADFDVEAAERGIIYIDEVDKLAQKLGCQEDRRDVSGEGVQQALLKMFEGTVDTTNILFICGGAFSDLGKIVSERLHRCPFGFGTPIRHELGDYALTNALGQSGLLEEIENDDLIAYGLTPEFIGRLPIIVGLTHLTEDQLVQVLREPKNAIGKQYKKLFKMNDVKLHITENALRLIAKKAAVRETGARGLRSIMEGILTEAMFEVIPDDAGEGKEKIIVVLVDEESVGTPTRRGCGAKIFRDDGALELYVYQNNIRVPGLIQRPKCSIICRLCLLVAFSAAKLWVYHTFDCFSSIYAWIILILCKANIFTE</sequence>
<keyword evidence="1" id="KW-0547">Nucleotide-binding</keyword>
<evidence type="ECO:0000256" key="1">
    <source>
        <dbReference type="ARBA" id="ARBA00022741"/>
    </source>
</evidence>
<dbReference type="Pfam" id="PF10431">
    <property type="entry name" value="ClpB_D2-small"/>
    <property type="match status" value="1"/>
</dbReference>
<dbReference type="Gene3D" id="3.40.50.300">
    <property type="entry name" value="P-loop containing nucleotide triphosphate hydrolases"/>
    <property type="match status" value="1"/>
</dbReference>
<dbReference type="InterPro" id="IPR003959">
    <property type="entry name" value="ATPase_AAA_core"/>
</dbReference>
<dbReference type="SMART" id="SM01086">
    <property type="entry name" value="ClpB_D2-small"/>
    <property type="match status" value="1"/>
</dbReference>
<evidence type="ECO:0000256" key="3">
    <source>
        <dbReference type="SAM" id="MobiDB-lite"/>
    </source>
</evidence>
<evidence type="ECO:0000259" key="5">
    <source>
        <dbReference type="SMART" id="SM01086"/>
    </source>
</evidence>
<dbReference type="AlphaFoldDB" id="A0A452ZNB7"/>
<keyword evidence="2" id="KW-0067">ATP-binding</keyword>
<protein>
    <recommendedName>
        <fullName evidence="8">Clp ATPase C-terminal domain-containing protein</fullName>
    </recommendedName>
</protein>
<feature type="region of interest" description="Disordered" evidence="3">
    <location>
        <begin position="1"/>
        <end position="39"/>
    </location>
</feature>
<dbReference type="SMART" id="SM00382">
    <property type="entry name" value="AAA"/>
    <property type="match status" value="1"/>
</dbReference>
<proteinExistence type="predicted"/>
<dbReference type="PANTHER" id="PTHR48102">
    <property type="entry name" value="ATP-DEPENDENT CLP PROTEASE ATP-BINDING SUBUNIT CLPX-LIKE, MITOCHONDRIAL-RELATED"/>
    <property type="match status" value="1"/>
</dbReference>
<reference evidence="6" key="4">
    <citation type="submission" date="2019-03" db="UniProtKB">
        <authorList>
            <consortium name="EnsemblPlants"/>
        </authorList>
    </citation>
    <scope>IDENTIFICATION</scope>
</reference>
<organism evidence="6 7">
    <name type="scientific">Aegilops tauschii subsp. strangulata</name>
    <name type="common">Goatgrass</name>
    <dbReference type="NCBI Taxonomy" id="200361"/>
    <lineage>
        <taxon>Eukaryota</taxon>
        <taxon>Viridiplantae</taxon>
        <taxon>Streptophyta</taxon>
        <taxon>Embryophyta</taxon>
        <taxon>Tracheophyta</taxon>
        <taxon>Spermatophyta</taxon>
        <taxon>Magnoliopsida</taxon>
        <taxon>Liliopsida</taxon>
        <taxon>Poales</taxon>
        <taxon>Poaceae</taxon>
        <taxon>BOP clade</taxon>
        <taxon>Pooideae</taxon>
        <taxon>Triticodae</taxon>
        <taxon>Triticeae</taxon>
        <taxon>Triticinae</taxon>
        <taxon>Aegilops</taxon>
    </lineage>
</organism>
<dbReference type="SUPFAM" id="SSF52540">
    <property type="entry name" value="P-loop containing nucleoside triphosphate hydrolases"/>
    <property type="match status" value="1"/>
</dbReference>
<accession>A0A452ZNB7</accession>
<dbReference type="InterPro" id="IPR050052">
    <property type="entry name" value="ATP-dep_Clp_protease_ClpX"/>
</dbReference>
<feature type="region of interest" description="Disordered" evidence="3">
    <location>
        <begin position="73"/>
        <end position="97"/>
    </location>
</feature>